<dbReference type="OrthoDB" id="1274115at2759"/>
<keyword evidence="2" id="KW-0521">NADP</keyword>
<dbReference type="AlphaFoldDB" id="A0A5M3MZW3"/>
<keyword evidence="3" id="KW-0560">Oxidoreductase</keyword>
<evidence type="ECO:0000256" key="3">
    <source>
        <dbReference type="ARBA" id="ARBA00023002"/>
    </source>
</evidence>
<proteinExistence type="inferred from homology"/>
<dbReference type="PRINTS" id="PR00080">
    <property type="entry name" value="SDRFAMILY"/>
</dbReference>
<dbReference type="PANTHER" id="PTHR43976">
    <property type="entry name" value="SHORT CHAIN DEHYDROGENASE"/>
    <property type="match status" value="1"/>
</dbReference>
<dbReference type="Proteomes" id="UP000053558">
    <property type="component" value="Unassembled WGS sequence"/>
</dbReference>
<dbReference type="Pfam" id="PF00106">
    <property type="entry name" value="adh_short"/>
    <property type="match status" value="1"/>
</dbReference>
<dbReference type="RefSeq" id="XP_007765301.1">
    <property type="nucleotide sequence ID" value="XM_007767111.1"/>
</dbReference>
<dbReference type="InterPro" id="IPR051911">
    <property type="entry name" value="SDR_oxidoreductase"/>
</dbReference>
<organism evidence="5 6">
    <name type="scientific">Coniophora puteana (strain RWD-64-598)</name>
    <name type="common">Brown rot fungus</name>
    <dbReference type="NCBI Taxonomy" id="741705"/>
    <lineage>
        <taxon>Eukaryota</taxon>
        <taxon>Fungi</taxon>
        <taxon>Dikarya</taxon>
        <taxon>Basidiomycota</taxon>
        <taxon>Agaricomycotina</taxon>
        <taxon>Agaricomycetes</taxon>
        <taxon>Agaricomycetidae</taxon>
        <taxon>Boletales</taxon>
        <taxon>Coniophorineae</taxon>
        <taxon>Coniophoraceae</taxon>
        <taxon>Coniophora</taxon>
    </lineage>
</organism>
<keyword evidence="6" id="KW-1185">Reference proteome</keyword>
<dbReference type="PROSITE" id="PS00061">
    <property type="entry name" value="ADH_SHORT"/>
    <property type="match status" value="1"/>
</dbReference>
<reference evidence="6" key="1">
    <citation type="journal article" date="2012" name="Science">
        <title>The Paleozoic origin of enzymatic lignin decomposition reconstructed from 31 fungal genomes.</title>
        <authorList>
            <person name="Floudas D."/>
            <person name="Binder M."/>
            <person name="Riley R."/>
            <person name="Barry K."/>
            <person name="Blanchette R.A."/>
            <person name="Henrissat B."/>
            <person name="Martinez A.T."/>
            <person name="Otillar R."/>
            <person name="Spatafora J.W."/>
            <person name="Yadav J.S."/>
            <person name="Aerts A."/>
            <person name="Benoit I."/>
            <person name="Boyd A."/>
            <person name="Carlson A."/>
            <person name="Copeland A."/>
            <person name="Coutinho P.M."/>
            <person name="de Vries R.P."/>
            <person name="Ferreira P."/>
            <person name="Findley K."/>
            <person name="Foster B."/>
            <person name="Gaskell J."/>
            <person name="Glotzer D."/>
            <person name="Gorecki P."/>
            <person name="Heitman J."/>
            <person name="Hesse C."/>
            <person name="Hori C."/>
            <person name="Igarashi K."/>
            <person name="Jurgens J.A."/>
            <person name="Kallen N."/>
            <person name="Kersten P."/>
            <person name="Kohler A."/>
            <person name="Kuees U."/>
            <person name="Kumar T.K.A."/>
            <person name="Kuo A."/>
            <person name="LaButti K."/>
            <person name="Larrondo L.F."/>
            <person name="Lindquist E."/>
            <person name="Ling A."/>
            <person name="Lombard V."/>
            <person name="Lucas S."/>
            <person name="Lundell T."/>
            <person name="Martin R."/>
            <person name="McLaughlin D.J."/>
            <person name="Morgenstern I."/>
            <person name="Morin E."/>
            <person name="Murat C."/>
            <person name="Nagy L.G."/>
            <person name="Nolan M."/>
            <person name="Ohm R.A."/>
            <person name="Patyshakuliyeva A."/>
            <person name="Rokas A."/>
            <person name="Ruiz-Duenas F.J."/>
            <person name="Sabat G."/>
            <person name="Salamov A."/>
            <person name="Samejima M."/>
            <person name="Schmutz J."/>
            <person name="Slot J.C."/>
            <person name="St John F."/>
            <person name="Stenlid J."/>
            <person name="Sun H."/>
            <person name="Sun S."/>
            <person name="Syed K."/>
            <person name="Tsang A."/>
            <person name="Wiebenga A."/>
            <person name="Young D."/>
            <person name="Pisabarro A."/>
            <person name="Eastwood D.C."/>
            <person name="Martin F."/>
            <person name="Cullen D."/>
            <person name="Grigoriev I.V."/>
            <person name="Hibbett D.S."/>
        </authorList>
    </citation>
    <scope>NUCLEOTIDE SEQUENCE [LARGE SCALE GENOMIC DNA]</scope>
    <source>
        <strain evidence="6">RWD-64-598 SS2</strain>
    </source>
</reference>
<dbReference type="PRINTS" id="PR00081">
    <property type="entry name" value="GDHRDH"/>
</dbReference>
<dbReference type="GO" id="GO:0016491">
    <property type="term" value="F:oxidoreductase activity"/>
    <property type="evidence" value="ECO:0007669"/>
    <property type="project" value="UniProtKB-KW"/>
</dbReference>
<dbReference type="InterPro" id="IPR002347">
    <property type="entry name" value="SDR_fam"/>
</dbReference>
<dbReference type="PANTHER" id="PTHR43976:SF16">
    <property type="entry name" value="SHORT-CHAIN DEHYDROGENASE_REDUCTASE FAMILY PROTEIN"/>
    <property type="match status" value="1"/>
</dbReference>
<evidence type="ECO:0000256" key="1">
    <source>
        <dbReference type="ARBA" id="ARBA00006484"/>
    </source>
</evidence>
<dbReference type="InterPro" id="IPR036291">
    <property type="entry name" value="NAD(P)-bd_dom_sf"/>
</dbReference>
<sequence length="277" mass="30534">LVTGASSGFGRLMTELALKNGEKVAATLRKPEAISDLVAQYPSDQLRAIQLDVTKREEVRAGLTAALVHFGRIDVVFNNAGWLALGEVEGTDDADARLIFEINFWGAAYVTQESLRIFREENKPQGGRLLQSSSVGGFAAFADSGFYAATKFALEGLSEAAMAELDPAWNIKISIIEFGAFRTKIMYDNVKATPHHPAYDNQDLPSWKTREFITGPNVKGDAAKAVIAVDKLSRLEKPPRRLVLTKPAIAIVRDKLEEFGESLKEYEVWSEDLEVDE</sequence>
<comment type="similarity">
    <text evidence="1 4">Belongs to the short-chain dehydrogenases/reductases (SDR) family.</text>
</comment>
<dbReference type="OMA" id="WNIKISI"/>
<name>A0A5M3MZW3_CONPW</name>
<comment type="caution">
    <text evidence="5">The sequence shown here is derived from an EMBL/GenBank/DDBJ whole genome shotgun (WGS) entry which is preliminary data.</text>
</comment>
<accession>A0A5M3MZW3</accession>
<protein>
    <submittedName>
        <fullName evidence="5">NAD(P)-binding protein</fullName>
    </submittedName>
</protein>
<dbReference type="SUPFAM" id="SSF51735">
    <property type="entry name" value="NAD(P)-binding Rossmann-fold domains"/>
    <property type="match status" value="1"/>
</dbReference>
<evidence type="ECO:0000256" key="2">
    <source>
        <dbReference type="ARBA" id="ARBA00022857"/>
    </source>
</evidence>
<dbReference type="InterPro" id="IPR020904">
    <property type="entry name" value="Sc_DH/Rdtase_CS"/>
</dbReference>
<feature type="non-terminal residue" evidence="5">
    <location>
        <position position="1"/>
    </location>
</feature>
<evidence type="ECO:0000256" key="4">
    <source>
        <dbReference type="RuleBase" id="RU000363"/>
    </source>
</evidence>
<dbReference type="Gene3D" id="3.40.50.720">
    <property type="entry name" value="NAD(P)-binding Rossmann-like Domain"/>
    <property type="match status" value="1"/>
</dbReference>
<dbReference type="GeneID" id="19207396"/>
<dbReference type="EMBL" id="JH711575">
    <property type="protein sequence ID" value="EIW84537.1"/>
    <property type="molecule type" value="Genomic_DNA"/>
</dbReference>
<gene>
    <name evidence="5" type="ORF">CONPUDRAFT_50529</name>
</gene>
<dbReference type="KEGG" id="cput:CONPUDRAFT_50529"/>
<evidence type="ECO:0000313" key="6">
    <source>
        <dbReference type="Proteomes" id="UP000053558"/>
    </source>
</evidence>
<evidence type="ECO:0000313" key="5">
    <source>
        <dbReference type="EMBL" id="EIW84537.1"/>
    </source>
</evidence>